<evidence type="ECO:0008006" key="6">
    <source>
        <dbReference type="Google" id="ProtNLM"/>
    </source>
</evidence>
<dbReference type="EMBL" id="CAJOBA010044436">
    <property type="protein sequence ID" value="CAF4163924.1"/>
    <property type="molecule type" value="Genomic_DNA"/>
</dbReference>
<dbReference type="Proteomes" id="UP000682733">
    <property type="component" value="Unassembled WGS sequence"/>
</dbReference>
<sequence length="237" mass="26652">MTDTGLTPRQIQKAVTVFNPQLSNDIIKIPNVARTHRQKNRCSIKFIEDLKAWCLGRNHFPPTSLPHQVFVPHFEVTDVDNTFICLTTRQLLSTCQYSKVLTIDCTYKITTNELPLVVFGTSDLHRHFRPIGLCLISTDQSSETFKTLFRGIQVSIKLGVFTNNNAPYKGECWLFSLAAISHVMADGASGVTSVMSELSSVRRLMCWAHVIRKCREHRNLMTGNPGCSLQNGSEARP</sequence>
<dbReference type="EMBL" id="CAJNOQ010029053">
    <property type="protein sequence ID" value="CAF1566089.1"/>
    <property type="molecule type" value="Genomic_DNA"/>
</dbReference>
<organism evidence="2 5">
    <name type="scientific">Didymodactylos carnosus</name>
    <dbReference type="NCBI Taxonomy" id="1234261"/>
    <lineage>
        <taxon>Eukaryota</taxon>
        <taxon>Metazoa</taxon>
        <taxon>Spiralia</taxon>
        <taxon>Gnathifera</taxon>
        <taxon>Rotifera</taxon>
        <taxon>Eurotatoria</taxon>
        <taxon>Bdelloidea</taxon>
        <taxon>Philodinida</taxon>
        <taxon>Philodinidae</taxon>
        <taxon>Didymodactylos</taxon>
    </lineage>
</organism>
<dbReference type="AlphaFoldDB" id="A0A815Y523"/>
<gene>
    <name evidence="2" type="ORF">GPM918_LOCUS40084</name>
    <name evidence="1" type="ORF">OVA965_LOCUS30906</name>
    <name evidence="4" type="ORF">SRO942_LOCUS41002</name>
    <name evidence="3" type="ORF">TMI583_LOCUS31721</name>
</gene>
<evidence type="ECO:0000313" key="1">
    <source>
        <dbReference type="EMBL" id="CAF1353428.1"/>
    </source>
</evidence>
<dbReference type="OrthoDB" id="116498at2759"/>
<comment type="caution">
    <text evidence="2">The sequence shown here is derived from an EMBL/GenBank/DDBJ whole genome shotgun (WGS) entry which is preliminary data.</text>
</comment>
<reference evidence="2" key="1">
    <citation type="submission" date="2021-02" db="EMBL/GenBank/DDBJ databases">
        <authorList>
            <person name="Nowell W R."/>
        </authorList>
    </citation>
    <scope>NUCLEOTIDE SEQUENCE</scope>
</reference>
<proteinExistence type="predicted"/>
<protein>
    <recommendedName>
        <fullName evidence="6">MULE transposase domain-containing protein</fullName>
    </recommendedName>
</protein>
<name>A0A815Y523_9BILA</name>
<evidence type="ECO:0000313" key="3">
    <source>
        <dbReference type="EMBL" id="CAF4163924.1"/>
    </source>
</evidence>
<dbReference type="Proteomes" id="UP000681722">
    <property type="component" value="Unassembled WGS sequence"/>
</dbReference>
<accession>A0A815Y523</accession>
<keyword evidence="5" id="KW-1185">Reference proteome</keyword>
<dbReference type="EMBL" id="CAJOBC010094841">
    <property type="protein sequence ID" value="CAF4428281.1"/>
    <property type="molecule type" value="Genomic_DNA"/>
</dbReference>
<dbReference type="Proteomes" id="UP000677228">
    <property type="component" value="Unassembled WGS sequence"/>
</dbReference>
<dbReference type="Proteomes" id="UP000663829">
    <property type="component" value="Unassembled WGS sequence"/>
</dbReference>
<evidence type="ECO:0000313" key="5">
    <source>
        <dbReference type="Proteomes" id="UP000663829"/>
    </source>
</evidence>
<dbReference type="EMBL" id="CAJNOK010022794">
    <property type="protein sequence ID" value="CAF1353428.1"/>
    <property type="molecule type" value="Genomic_DNA"/>
</dbReference>
<evidence type="ECO:0000313" key="4">
    <source>
        <dbReference type="EMBL" id="CAF4428281.1"/>
    </source>
</evidence>
<evidence type="ECO:0000313" key="2">
    <source>
        <dbReference type="EMBL" id="CAF1566089.1"/>
    </source>
</evidence>